<keyword evidence="1" id="KW-0812">Transmembrane</keyword>
<gene>
    <name evidence="2" type="ORF">E3J84_00675</name>
</gene>
<evidence type="ECO:0000313" key="2">
    <source>
        <dbReference type="EMBL" id="TET13004.1"/>
    </source>
</evidence>
<feature type="transmembrane region" description="Helical" evidence="1">
    <location>
        <begin position="9"/>
        <end position="32"/>
    </location>
</feature>
<proteinExistence type="predicted"/>
<dbReference type="Pfam" id="PF04748">
    <property type="entry name" value="Polysacc_deac_2"/>
    <property type="match status" value="1"/>
</dbReference>
<keyword evidence="1" id="KW-0472">Membrane</keyword>
<dbReference type="SUPFAM" id="SSF88713">
    <property type="entry name" value="Glycoside hydrolase/deacetylase"/>
    <property type="match status" value="1"/>
</dbReference>
<keyword evidence="1" id="KW-1133">Transmembrane helix</keyword>
<dbReference type="PANTHER" id="PTHR30105">
    <property type="entry name" value="UNCHARACTERIZED YIBQ-RELATED"/>
    <property type="match status" value="1"/>
</dbReference>
<comment type="caution">
    <text evidence="2">The sequence shown here is derived from an EMBL/GenBank/DDBJ whole genome shotgun (WGS) entry which is preliminary data.</text>
</comment>
<evidence type="ECO:0000256" key="1">
    <source>
        <dbReference type="SAM" id="Phobius"/>
    </source>
</evidence>
<accession>A0A523S4Q8</accession>
<dbReference type="Proteomes" id="UP000316360">
    <property type="component" value="Unassembled WGS sequence"/>
</dbReference>
<dbReference type="CDD" id="cd10936">
    <property type="entry name" value="CE4_DAC2"/>
    <property type="match status" value="1"/>
</dbReference>
<protein>
    <submittedName>
        <fullName evidence="2">Divergent polysaccharide deacetylase family protein</fullName>
    </submittedName>
</protein>
<name>A0A523S4Q8_UNCAE</name>
<reference evidence="2 3" key="1">
    <citation type="submission" date="2019-03" db="EMBL/GenBank/DDBJ databases">
        <title>Metabolic potential of uncultured bacteria and archaea associated with petroleum seepage in deep-sea sediments.</title>
        <authorList>
            <person name="Dong X."/>
            <person name="Hubert C."/>
        </authorList>
    </citation>
    <scope>NUCLEOTIDE SEQUENCE [LARGE SCALE GENOMIC DNA]</scope>
    <source>
        <strain evidence="2">E44_bin7</strain>
    </source>
</reference>
<dbReference type="Gene3D" id="3.20.20.370">
    <property type="entry name" value="Glycoside hydrolase/deacetylase"/>
    <property type="match status" value="1"/>
</dbReference>
<dbReference type="GO" id="GO:0005975">
    <property type="term" value="P:carbohydrate metabolic process"/>
    <property type="evidence" value="ECO:0007669"/>
    <property type="project" value="InterPro"/>
</dbReference>
<organism evidence="2 3">
    <name type="scientific">Aerophobetes bacterium</name>
    <dbReference type="NCBI Taxonomy" id="2030807"/>
    <lineage>
        <taxon>Bacteria</taxon>
        <taxon>Candidatus Aerophobota</taxon>
    </lineage>
</organism>
<evidence type="ECO:0000313" key="3">
    <source>
        <dbReference type="Proteomes" id="UP000316360"/>
    </source>
</evidence>
<dbReference type="EMBL" id="SOKJ01000035">
    <property type="protein sequence ID" value="TET13004.1"/>
    <property type="molecule type" value="Genomic_DNA"/>
</dbReference>
<dbReference type="PANTHER" id="PTHR30105:SF2">
    <property type="entry name" value="DIVERGENT POLYSACCHARIDE DEACETYLASE SUPERFAMILY"/>
    <property type="match status" value="1"/>
</dbReference>
<dbReference type="AlphaFoldDB" id="A0A523S4Q8"/>
<dbReference type="InterPro" id="IPR011330">
    <property type="entry name" value="Glyco_hydro/deAcase_b/a-brl"/>
</dbReference>
<dbReference type="InterPro" id="IPR006837">
    <property type="entry name" value="Divergent_DAC"/>
</dbReference>
<sequence length="362" mass="41285">MSKKSSKVFYLLIGMVIGIALCLGGIGGFLRWRTSIYEKEFSRIDAKVEKAIKRLDLPLVEKKIKKMGFLPVYFGVEETLSIPFDYSLDRLISQIEQEFSLPPIKICQIKEENLKDSYEILVNLGLEEERITYTLRFVLKKVKIALIIDDFGYSKSRAVDIFLKDLDIPLTLSIIPGTEYARLIAEEAHKNGKEVMLHLPMEAEHEELNHGYKWIILNEMEEKEIRLATEEAIKNIPHAVGLNNHMGSLITTKERPMKALLEVVKEEGLFFIDSKTDPDSIAFPLAQKMGIKSTSRQVFLDNEKKIDYITKQFQKLISLAKVRGKVIGIGHANITTARAIKEILTSLEGRKIELVYVSEIVE</sequence>